<dbReference type="AlphaFoldDB" id="A0A835SY74"/>
<comment type="caution">
    <text evidence="2">The sequence shown here is derived from an EMBL/GenBank/DDBJ whole genome shotgun (WGS) entry which is preliminary data.</text>
</comment>
<dbReference type="Proteomes" id="UP000613740">
    <property type="component" value="Unassembled WGS sequence"/>
</dbReference>
<gene>
    <name evidence="2" type="ORF">HYH02_012481</name>
</gene>
<sequence>MQAPLLRNVRVHSGTSRPARGQLREEDTLLTYRRHQAQLSRQGVQTMYKSHQFVIGNNLRWLARSGTCLGGNCGRTFIHPNNTYAGAGLLLDTILDSASRGSYAYAMIRVPRDALPLRPAVC</sequence>
<evidence type="ECO:0000313" key="2">
    <source>
        <dbReference type="EMBL" id="KAG2433936.1"/>
    </source>
</evidence>
<evidence type="ECO:0000256" key="1">
    <source>
        <dbReference type="SAM" id="MobiDB-lite"/>
    </source>
</evidence>
<dbReference type="EMBL" id="JAEHOD010000060">
    <property type="protein sequence ID" value="KAG2433936.1"/>
    <property type="molecule type" value="Genomic_DNA"/>
</dbReference>
<evidence type="ECO:0000313" key="3">
    <source>
        <dbReference type="Proteomes" id="UP000613740"/>
    </source>
</evidence>
<reference evidence="2" key="1">
    <citation type="journal article" date="2020" name="bioRxiv">
        <title>Comparative genomics of Chlamydomonas.</title>
        <authorList>
            <person name="Craig R.J."/>
            <person name="Hasan A.R."/>
            <person name="Ness R.W."/>
            <person name="Keightley P.D."/>
        </authorList>
    </citation>
    <scope>NUCLEOTIDE SEQUENCE</scope>
    <source>
        <strain evidence="2">CCAP 11/173</strain>
    </source>
</reference>
<accession>A0A835SY74</accession>
<proteinExistence type="predicted"/>
<organism evidence="2 3">
    <name type="scientific">Chlamydomonas schloesseri</name>
    <dbReference type="NCBI Taxonomy" id="2026947"/>
    <lineage>
        <taxon>Eukaryota</taxon>
        <taxon>Viridiplantae</taxon>
        <taxon>Chlorophyta</taxon>
        <taxon>core chlorophytes</taxon>
        <taxon>Chlorophyceae</taxon>
        <taxon>CS clade</taxon>
        <taxon>Chlamydomonadales</taxon>
        <taxon>Chlamydomonadaceae</taxon>
        <taxon>Chlamydomonas</taxon>
    </lineage>
</organism>
<dbReference type="OrthoDB" id="10558265at2759"/>
<protein>
    <submittedName>
        <fullName evidence="2">Uncharacterized protein</fullName>
    </submittedName>
</protein>
<feature type="region of interest" description="Disordered" evidence="1">
    <location>
        <begin position="1"/>
        <end position="23"/>
    </location>
</feature>
<name>A0A835SY74_9CHLO</name>
<keyword evidence="3" id="KW-1185">Reference proteome</keyword>